<evidence type="ECO:0000256" key="3">
    <source>
        <dbReference type="ARBA" id="ARBA00022475"/>
    </source>
</evidence>
<evidence type="ECO:0000256" key="1">
    <source>
        <dbReference type="ARBA" id="ARBA00004651"/>
    </source>
</evidence>
<sequence length="478" mass="53963">MADMASRLFLKVQLCNTADTELLQKNILQYFETSVDFQAVLITSYSTAQDILRMTLNLEKLLGKRISVTGKSKWLVFSQTGYVSRHSWLMNSQYDNVAIICDPSDLRRGLRIQTSAYDMLAITTLLYKSYGRQLSFVGTVDQAWNLQLTSDVFPNVKFGFNGRRFIVTTNMWAPYVYRREVNGTFEYYGFCIDLANELSRTLNFSIAFTEPPDGGWGAEIPNSNGSWTGMVGQVVRQEVDMVIAPIGVTGARERVVDFTFAFFYDDSAVIMKKPDPEKSKWRTYIDIFRQEVLMCIAAALILGAVVIMALEKAVTFVYIPSPRVFAKTYAGSFWYLMGAMLNQGGRDLPTSLAGRMFISSWWLFCLVVAGTYSGNLIAVLTVSKDKPPFDTLEEMANQDEYRFGTLGNSMWTTLFETSPRPEFQAIHHKIQGYAAKDPNVLHQDPDVHLSLVKQGGYAYIADKGLFQVGSNIVFKRTE</sequence>
<evidence type="ECO:0000256" key="2">
    <source>
        <dbReference type="ARBA" id="ARBA00022448"/>
    </source>
</evidence>
<evidence type="ECO:0000313" key="15">
    <source>
        <dbReference type="Proteomes" id="UP000694888"/>
    </source>
</evidence>
<feature type="transmembrane region" description="Helical" evidence="12">
    <location>
        <begin position="292"/>
        <end position="310"/>
    </location>
</feature>
<keyword evidence="4 12" id="KW-0812">Transmembrane</keyword>
<feature type="transmembrane region" description="Helical" evidence="12">
    <location>
        <begin position="361"/>
        <end position="382"/>
    </location>
</feature>
<keyword evidence="3" id="KW-1003">Cell membrane</keyword>
<feature type="domain" description="Ionotropic glutamate receptor C-terminal" evidence="13">
    <location>
        <begin position="164"/>
        <end position="467"/>
    </location>
</feature>
<evidence type="ECO:0000256" key="10">
    <source>
        <dbReference type="ARBA" id="ARBA00023286"/>
    </source>
</evidence>
<proteinExistence type="predicted"/>
<gene>
    <name evidence="16" type="primary">LOC101861597</name>
</gene>
<dbReference type="GeneID" id="101861597"/>
<dbReference type="SMART" id="SM00918">
    <property type="entry name" value="Lig_chan-Glu_bd"/>
    <property type="match status" value="1"/>
</dbReference>
<dbReference type="Pfam" id="PF10613">
    <property type="entry name" value="Lig_chan-Glu_bd"/>
    <property type="match status" value="1"/>
</dbReference>
<dbReference type="PANTHER" id="PTHR42643">
    <property type="entry name" value="IONOTROPIC RECEPTOR 20A-RELATED"/>
    <property type="match status" value="1"/>
</dbReference>
<comment type="subcellular location">
    <subcellularLocation>
        <location evidence="1">Cell membrane</location>
        <topology evidence="1">Multi-pass membrane protein</topology>
    </subcellularLocation>
</comment>
<keyword evidence="10" id="KW-1071">Ligand-gated ion channel</keyword>
<evidence type="ECO:0000256" key="6">
    <source>
        <dbReference type="ARBA" id="ARBA00023065"/>
    </source>
</evidence>
<evidence type="ECO:0000256" key="8">
    <source>
        <dbReference type="ARBA" id="ARBA00023170"/>
    </source>
</evidence>
<keyword evidence="2" id="KW-0813">Transport</keyword>
<evidence type="ECO:0000256" key="7">
    <source>
        <dbReference type="ARBA" id="ARBA00023136"/>
    </source>
</evidence>
<reference evidence="16" key="1">
    <citation type="submission" date="2025-08" db="UniProtKB">
        <authorList>
            <consortium name="RefSeq"/>
        </authorList>
    </citation>
    <scope>IDENTIFICATION</scope>
</reference>
<evidence type="ECO:0000256" key="11">
    <source>
        <dbReference type="ARBA" id="ARBA00023303"/>
    </source>
</evidence>
<dbReference type="SMART" id="SM00079">
    <property type="entry name" value="PBPe"/>
    <property type="match status" value="1"/>
</dbReference>
<organism evidence="15 16">
    <name type="scientific">Aplysia californica</name>
    <name type="common">California sea hare</name>
    <dbReference type="NCBI Taxonomy" id="6500"/>
    <lineage>
        <taxon>Eukaryota</taxon>
        <taxon>Metazoa</taxon>
        <taxon>Spiralia</taxon>
        <taxon>Lophotrochozoa</taxon>
        <taxon>Mollusca</taxon>
        <taxon>Gastropoda</taxon>
        <taxon>Heterobranchia</taxon>
        <taxon>Euthyneura</taxon>
        <taxon>Tectipleura</taxon>
        <taxon>Aplysiida</taxon>
        <taxon>Aplysioidea</taxon>
        <taxon>Aplysiidae</taxon>
        <taxon>Aplysia</taxon>
    </lineage>
</organism>
<keyword evidence="15" id="KW-1185">Reference proteome</keyword>
<dbReference type="InterPro" id="IPR001320">
    <property type="entry name" value="Iontro_rcpt_C"/>
</dbReference>
<keyword evidence="7 12" id="KW-0472">Membrane</keyword>
<dbReference type="Pfam" id="PF00060">
    <property type="entry name" value="Lig_chan"/>
    <property type="match status" value="1"/>
</dbReference>
<feature type="domain" description="Ionotropic glutamate receptor L-glutamate and glycine-binding" evidence="14">
    <location>
        <begin position="174"/>
        <end position="236"/>
    </location>
</feature>
<dbReference type="InterPro" id="IPR019594">
    <property type="entry name" value="Glu/Gly-bd"/>
</dbReference>
<dbReference type="InterPro" id="IPR052192">
    <property type="entry name" value="Insect_Ionotropic_Sensory_Rcpt"/>
</dbReference>
<keyword evidence="5 12" id="KW-1133">Transmembrane helix</keyword>
<evidence type="ECO:0000256" key="12">
    <source>
        <dbReference type="SAM" id="Phobius"/>
    </source>
</evidence>
<accession>A0ABM1A468</accession>
<protein>
    <submittedName>
        <fullName evidence="16">Glutamate receptor</fullName>
    </submittedName>
</protein>
<dbReference type="PANTHER" id="PTHR42643:SF24">
    <property type="entry name" value="IONOTROPIC RECEPTOR 60A"/>
    <property type="match status" value="1"/>
</dbReference>
<keyword evidence="11" id="KW-0407">Ion channel</keyword>
<dbReference type="RefSeq" id="XP_012940485.2">
    <property type="nucleotide sequence ID" value="XM_013085031.2"/>
</dbReference>
<dbReference type="Gene3D" id="3.40.190.10">
    <property type="entry name" value="Periplasmic binding protein-like II"/>
    <property type="match status" value="1"/>
</dbReference>
<keyword evidence="8 16" id="KW-0675">Receptor</keyword>
<keyword evidence="9" id="KW-0325">Glycoprotein</keyword>
<dbReference type="Gene3D" id="1.10.287.70">
    <property type="match status" value="1"/>
</dbReference>
<keyword evidence="6" id="KW-0406">Ion transport</keyword>
<dbReference type="SUPFAM" id="SSF53850">
    <property type="entry name" value="Periplasmic binding protein-like II"/>
    <property type="match status" value="1"/>
</dbReference>
<evidence type="ECO:0000256" key="4">
    <source>
        <dbReference type="ARBA" id="ARBA00022692"/>
    </source>
</evidence>
<evidence type="ECO:0000256" key="9">
    <source>
        <dbReference type="ARBA" id="ARBA00023180"/>
    </source>
</evidence>
<evidence type="ECO:0000259" key="14">
    <source>
        <dbReference type="SMART" id="SM00918"/>
    </source>
</evidence>
<evidence type="ECO:0000259" key="13">
    <source>
        <dbReference type="SMART" id="SM00079"/>
    </source>
</evidence>
<dbReference type="Proteomes" id="UP000694888">
    <property type="component" value="Unplaced"/>
</dbReference>
<evidence type="ECO:0000313" key="16">
    <source>
        <dbReference type="RefSeq" id="XP_012940485.2"/>
    </source>
</evidence>
<name>A0ABM1A468_APLCA</name>
<evidence type="ECO:0000256" key="5">
    <source>
        <dbReference type="ARBA" id="ARBA00022989"/>
    </source>
</evidence>